<dbReference type="WBParaSite" id="nRc.2.0.1.t07540-RA">
    <property type="protein sequence ID" value="nRc.2.0.1.t07540-RA"/>
    <property type="gene ID" value="nRc.2.0.1.g07540"/>
</dbReference>
<evidence type="ECO:0000256" key="1">
    <source>
        <dbReference type="SAM" id="MobiDB-lite"/>
    </source>
</evidence>
<reference evidence="3" key="1">
    <citation type="submission" date="2022-11" db="UniProtKB">
        <authorList>
            <consortium name="WormBaseParasite"/>
        </authorList>
    </citation>
    <scope>IDENTIFICATION</scope>
</reference>
<feature type="region of interest" description="Disordered" evidence="1">
    <location>
        <begin position="1"/>
        <end position="23"/>
    </location>
</feature>
<sequence length="138" mass="16179">MNIPVVNQQQRRPTNKPAQSFDTYHQLYWDNDREEHRENLRKSSLEDKLDQIMNRQEVQTLESKIFNDALGLPAEDDSQDGRPKEDVTELSEEEQQEEQSVPATELMEAQTAQTQSELANQHRLEEILKMEAEAKERI</sequence>
<proteinExistence type="predicted"/>
<feature type="region of interest" description="Disordered" evidence="1">
    <location>
        <begin position="68"/>
        <end position="103"/>
    </location>
</feature>
<dbReference type="AlphaFoldDB" id="A0A915I1G4"/>
<evidence type="ECO:0000313" key="2">
    <source>
        <dbReference type="Proteomes" id="UP000887565"/>
    </source>
</evidence>
<organism evidence="2 3">
    <name type="scientific">Romanomermis culicivorax</name>
    <name type="common">Nematode worm</name>
    <dbReference type="NCBI Taxonomy" id="13658"/>
    <lineage>
        <taxon>Eukaryota</taxon>
        <taxon>Metazoa</taxon>
        <taxon>Ecdysozoa</taxon>
        <taxon>Nematoda</taxon>
        <taxon>Enoplea</taxon>
        <taxon>Dorylaimia</taxon>
        <taxon>Mermithida</taxon>
        <taxon>Mermithoidea</taxon>
        <taxon>Mermithidae</taxon>
        <taxon>Romanomermis</taxon>
    </lineage>
</organism>
<protein>
    <submittedName>
        <fullName evidence="3">Uncharacterized protein</fullName>
    </submittedName>
</protein>
<dbReference type="Proteomes" id="UP000887565">
    <property type="component" value="Unplaced"/>
</dbReference>
<keyword evidence="2" id="KW-1185">Reference proteome</keyword>
<accession>A0A915I1G4</accession>
<evidence type="ECO:0000313" key="3">
    <source>
        <dbReference type="WBParaSite" id="nRc.2.0.1.t07540-RA"/>
    </source>
</evidence>
<feature type="compositionally biased region" description="Acidic residues" evidence="1">
    <location>
        <begin position="88"/>
        <end position="97"/>
    </location>
</feature>
<name>A0A915I1G4_ROMCU</name>